<dbReference type="EMBL" id="FN648375">
    <property type="protein sequence ID" value="CBJ48303.1"/>
    <property type="molecule type" value="Genomic_DNA"/>
</dbReference>
<accession>D7FPX1</accession>
<dbReference type="InterPro" id="IPR000719">
    <property type="entry name" value="Prot_kinase_dom"/>
</dbReference>
<dbReference type="GO" id="GO:0004674">
    <property type="term" value="F:protein serine/threonine kinase activity"/>
    <property type="evidence" value="ECO:0007669"/>
    <property type="project" value="TreeGrafter"/>
</dbReference>
<dbReference type="InterPro" id="IPR001245">
    <property type="entry name" value="Ser-Thr/Tyr_kinase_cat_dom"/>
</dbReference>
<dbReference type="EMBL" id="FN649727">
    <property type="protein sequence ID" value="CBJ48303.1"/>
    <property type="molecule type" value="Genomic_DNA"/>
</dbReference>
<evidence type="ECO:0000259" key="1">
    <source>
        <dbReference type="PROSITE" id="PS50011"/>
    </source>
</evidence>
<dbReference type="STRING" id="2880.D7FPX1"/>
<dbReference type="Pfam" id="PF07714">
    <property type="entry name" value="PK_Tyr_Ser-Thr"/>
    <property type="match status" value="1"/>
</dbReference>
<keyword evidence="2" id="KW-0808">Transferase</keyword>
<keyword evidence="2" id="KW-0418">Kinase</keyword>
<organism evidence="2 3">
    <name type="scientific">Ectocarpus siliculosus</name>
    <name type="common">Brown alga</name>
    <name type="synonym">Conferva siliculosa</name>
    <dbReference type="NCBI Taxonomy" id="2880"/>
    <lineage>
        <taxon>Eukaryota</taxon>
        <taxon>Sar</taxon>
        <taxon>Stramenopiles</taxon>
        <taxon>Ochrophyta</taxon>
        <taxon>PX clade</taxon>
        <taxon>Phaeophyceae</taxon>
        <taxon>Ectocarpales</taxon>
        <taxon>Ectocarpaceae</taxon>
        <taxon>Ectocarpus</taxon>
    </lineage>
</organism>
<reference evidence="2 3" key="1">
    <citation type="journal article" date="2010" name="Nature">
        <title>The Ectocarpus genome and the independent evolution of multicellularity in brown algae.</title>
        <authorList>
            <person name="Cock J.M."/>
            <person name="Sterck L."/>
            <person name="Rouze P."/>
            <person name="Scornet D."/>
            <person name="Allen A.E."/>
            <person name="Amoutzias G."/>
            <person name="Anthouard V."/>
            <person name="Artiguenave F."/>
            <person name="Aury J.M."/>
            <person name="Badger J.H."/>
            <person name="Beszteri B."/>
            <person name="Billiau K."/>
            <person name="Bonnet E."/>
            <person name="Bothwell J.H."/>
            <person name="Bowler C."/>
            <person name="Boyen C."/>
            <person name="Brownlee C."/>
            <person name="Carrano C.J."/>
            <person name="Charrier B."/>
            <person name="Cho G.Y."/>
            <person name="Coelho S.M."/>
            <person name="Collen J."/>
            <person name="Corre E."/>
            <person name="Da Silva C."/>
            <person name="Delage L."/>
            <person name="Delaroque N."/>
            <person name="Dittami S.M."/>
            <person name="Doulbeau S."/>
            <person name="Elias M."/>
            <person name="Farnham G."/>
            <person name="Gachon C.M."/>
            <person name="Gschloessl B."/>
            <person name="Heesch S."/>
            <person name="Jabbari K."/>
            <person name="Jubin C."/>
            <person name="Kawai H."/>
            <person name="Kimura K."/>
            <person name="Kloareg B."/>
            <person name="Kupper F.C."/>
            <person name="Lang D."/>
            <person name="Le Bail A."/>
            <person name="Leblanc C."/>
            <person name="Lerouge P."/>
            <person name="Lohr M."/>
            <person name="Lopez P.J."/>
            <person name="Martens C."/>
            <person name="Maumus F."/>
            <person name="Michel G."/>
            <person name="Miranda-Saavedra D."/>
            <person name="Morales J."/>
            <person name="Moreau H."/>
            <person name="Motomura T."/>
            <person name="Nagasato C."/>
            <person name="Napoli C.A."/>
            <person name="Nelson D.R."/>
            <person name="Nyvall-Collen P."/>
            <person name="Peters A.F."/>
            <person name="Pommier C."/>
            <person name="Potin P."/>
            <person name="Poulain J."/>
            <person name="Quesneville H."/>
            <person name="Read B."/>
            <person name="Rensing S.A."/>
            <person name="Ritter A."/>
            <person name="Rousvoal S."/>
            <person name="Samanta M."/>
            <person name="Samson G."/>
            <person name="Schroeder D.C."/>
            <person name="Segurens B."/>
            <person name="Strittmatter M."/>
            <person name="Tonon T."/>
            <person name="Tregear J.W."/>
            <person name="Valentin K."/>
            <person name="von Dassow P."/>
            <person name="Yamagishi T."/>
            <person name="Van de Peer Y."/>
            <person name="Wincker P."/>
        </authorList>
    </citation>
    <scope>NUCLEOTIDE SEQUENCE [LARGE SCALE GENOMIC DNA]</scope>
    <source>
        <strain evidence="3">Ec32 / CCAP1310/4</strain>
    </source>
</reference>
<dbReference type="Gene3D" id="1.10.510.10">
    <property type="entry name" value="Transferase(Phosphotransferase) domain 1"/>
    <property type="match status" value="1"/>
</dbReference>
<gene>
    <name evidence="2" type="primary">MRK?</name>
    <name evidence="2" type="ORF">Esi_0002_0022</name>
</gene>
<dbReference type="PANTHER" id="PTHR44329">
    <property type="entry name" value="SERINE/THREONINE-PROTEIN KINASE TNNI3K-RELATED"/>
    <property type="match status" value="1"/>
</dbReference>
<name>D7FPX1_ECTSI</name>
<dbReference type="PANTHER" id="PTHR44329:SF289">
    <property type="entry name" value="SERINE_THREONINE-PROTEIN KINASE VIK"/>
    <property type="match status" value="1"/>
</dbReference>
<dbReference type="SUPFAM" id="SSF56112">
    <property type="entry name" value="Protein kinase-like (PK-like)"/>
    <property type="match status" value="1"/>
</dbReference>
<dbReference type="InterPro" id="IPR051681">
    <property type="entry name" value="Ser/Thr_Kinases-Pseudokinases"/>
</dbReference>
<dbReference type="eggNOG" id="KOG0192">
    <property type="taxonomic scope" value="Eukaryota"/>
</dbReference>
<dbReference type="PROSITE" id="PS50011">
    <property type="entry name" value="PROTEIN_KINASE_DOM"/>
    <property type="match status" value="1"/>
</dbReference>
<dbReference type="OrthoDB" id="187574at2759"/>
<evidence type="ECO:0000313" key="2">
    <source>
        <dbReference type="EMBL" id="CBJ48303.1"/>
    </source>
</evidence>
<dbReference type="GO" id="GO:0005524">
    <property type="term" value="F:ATP binding"/>
    <property type="evidence" value="ECO:0007669"/>
    <property type="project" value="InterPro"/>
</dbReference>
<dbReference type="OMA" id="LQACWHE"/>
<sequence>MCSSRPVVYRSPPALLPSPRKIFSVLRQQSSISGYCGNSSSDEDDDITAFASSTAVFQDNLSLDALTDIQPLDHGGFCIVCSCTYNGVQRAVLKIPKPQGPNSAAADLLAEIAIYKRISERGGHPNIAAALGAGFTSRGEPFLVLERLEGGSLAGAIERSRTPGGDAADGGSWVDLVMRLPVALELADALQYLHRDALPGFILHRDLKPTNIGLCAEGHVKVFDFGLSVVQEVRRGNLNQKYQMSGMAGSKRFMSPEVCNGLPYNEKVDVYSFAIVLWEICTLRKPFAGMSVADHYREVITGGLRPPLDPRWPGALQHLLQACWHEDPDRRPSISKARDVLQQIFLAGGGWDI</sequence>
<dbReference type="Proteomes" id="UP000002630">
    <property type="component" value="Linkage Group LG02"/>
</dbReference>
<dbReference type="InterPro" id="IPR011009">
    <property type="entry name" value="Kinase-like_dom_sf"/>
</dbReference>
<evidence type="ECO:0000313" key="3">
    <source>
        <dbReference type="Proteomes" id="UP000002630"/>
    </source>
</evidence>
<dbReference type="InParanoid" id="D7FPX1"/>
<feature type="domain" description="Protein kinase" evidence="1">
    <location>
        <begin position="66"/>
        <end position="346"/>
    </location>
</feature>
<dbReference type="SMART" id="SM00220">
    <property type="entry name" value="S_TKc"/>
    <property type="match status" value="1"/>
</dbReference>
<dbReference type="AlphaFoldDB" id="D7FPX1"/>
<protein>
    <submittedName>
        <fullName evidence="2">Serine/threonine-protein kinase CTR1</fullName>
    </submittedName>
</protein>
<proteinExistence type="predicted"/>
<keyword evidence="3" id="KW-1185">Reference proteome</keyword>